<dbReference type="PANTHER" id="PTHR30399:SF1">
    <property type="entry name" value="UTP PYROPHOSPHATASE"/>
    <property type="match status" value="1"/>
</dbReference>
<reference evidence="4" key="1">
    <citation type="journal article" date="2019" name="Int. J. Syst. Evol. Microbiol.">
        <title>The Global Catalogue of Microorganisms (GCM) 10K type strain sequencing project: providing services to taxonomists for standard genome sequencing and annotation.</title>
        <authorList>
            <consortium name="The Broad Institute Genomics Platform"/>
            <consortium name="The Broad Institute Genome Sequencing Center for Infectious Disease"/>
            <person name="Wu L."/>
            <person name="Ma J."/>
        </authorList>
    </citation>
    <scope>NUCLEOTIDE SEQUENCE [LARGE SCALE GENOMIC DNA]</scope>
    <source>
        <strain evidence="4">KACC 14249</strain>
    </source>
</reference>
<protein>
    <submittedName>
        <fullName evidence="3">M48 family metallopeptidase</fullName>
    </submittedName>
</protein>
<accession>A0ABW1JHS6</accession>
<dbReference type="CDD" id="cd07344">
    <property type="entry name" value="M48_yhfN_like"/>
    <property type="match status" value="1"/>
</dbReference>
<gene>
    <name evidence="3" type="ORF">ACFQDO_14365</name>
</gene>
<proteinExistence type="predicted"/>
<keyword evidence="4" id="KW-1185">Reference proteome</keyword>
<evidence type="ECO:0000259" key="2">
    <source>
        <dbReference type="Pfam" id="PF01863"/>
    </source>
</evidence>
<name>A0ABW1JHS6_9ACTN</name>
<dbReference type="Proteomes" id="UP001596189">
    <property type="component" value="Unassembled WGS sequence"/>
</dbReference>
<feature type="compositionally biased region" description="Basic and acidic residues" evidence="1">
    <location>
        <begin position="181"/>
        <end position="190"/>
    </location>
</feature>
<feature type="compositionally biased region" description="Acidic residues" evidence="1">
    <location>
        <begin position="167"/>
        <end position="180"/>
    </location>
</feature>
<feature type="domain" description="YgjP-like metallopeptidase" evidence="2">
    <location>
        <begin position="81"/>
        <end position="156"/>
    </location>
</feature>
<organism evidence="3 4">
    <name type="scientific">Angustibacter luteus</name>
    <dbReference type="NCBI Taxonomy" id="658456"/>
    <lineage>
        <taxon>Bacteria</taxon>
        <taxon>Bacillati</taxon>
        <taxon>Actinomycetota</taxon>
        <taxon>Actinomycetes</taxon>
        <taxon>Kineosporiales</taxon>
        <taxon>Kineosporiaceae</taxon>
    </lineage>
</organism>
<evidence type="ECO:0000313" key="4">
    <source>
        <dbReference type="Proteomes" id="UP001596189"/>
    </source>
</evidence>
<sequence>MAADVEVRRSRRRRRTVSAYREGGRTIVLIPERFTRAEEAEWVAAMVQRLEAQDRRRRPSDAALARRAGELSQRYLGGQARPTSVAWVSNQASRWGSCTPADGTIRISSRVQGMPGWVLDYVLLHELAHLVEPRHGRDFWALLESYPRTERARGYLEGVAASAGSEMSEDDGADDGADESAADRSVEPAS</sequence>
<dbReference type="Pfam" id="PF01863">
    <property type="entry name" value="YgjP-like"/>
    <property type="match status" value="1"/>
</dbReference>
<dbReference type="InterPro" id="IPR053136">
    <property type="entry name" value="UTP_pyrophosphatase-like"/>
</dbReference>
<feature type="region of interest" description="Disordered" evidence="1">
    <location>
        <begin position="160"/>
        <end position="190"/>
    </location>
</feature>
<dbReference type="PANTHER" id="PTHR30399">
    <property type="entry name" value="UNCHARACTERIZED PROTEIN YGJP"/>
    <property type="match status" value="1"/>
</dbReference>
<dbReference type="InterPro" id="IPR002725">
    <property type="entry name" value="YgjP-like_metallopeptidase"/>
</dbReference>
<dbReference type="EMBL" id="JBHSRD010000004">
    <property type="protein sequence ID" value="MFC6008318.1"/>
    <property type="molecule type" value="Genomic_DNA"/>
</dbReference>
<comment type="caution">
    <text evidence="3">The sequence shown here is derived from an EMBL/GenBank/DDBJ whole genome shotgun (WGS) entry which is preliminary data.</text>
</comment>
<dbReference type="Gene3D" id="3.30.2010.10">
    <property type="entry name" value="Metalloproteases ('zincins'), catalytic domain"/>
    <property type="match status" value="1"/>
</dbReference>
<evidence type="ECO:0000256" key="1">
    <source>
        <dbReference type="SAM" id="MobiDB-lite"/>
    </source>
</evidence>
<evidence type="ECO:0000313" key="3">
    <source>
        <dbReference type="EMBL" id="MFC6008318.1"/>
    </source>
</evidence>
<dbReference type="RefSeq" id="WP_345714988.1">
    <property type="nucleotide sequence ID" value="NZ_BAABFP010000002.1"/>
</dbReference>